<dbReference type="PANTHER" id="PTHR36847">
    <property type="entry name" value="AMIDOLIGASE ENZYME"/>
    <property type="match status" value="1"/>
</dbReference>
<dbReference type="EMBL" id="CP002160">
    <property type="protein sequence ID" value="ADL50545.1"/>
    <property type="molecule type" value="Genomic_DNA"/>
</dbReference>
<dbReference type="PANTHER" id="PTHR36847:SF1">
    <property type="entry name" value="AMIDOLIGASE ENZYME"/>
    <property type="match status" value="1"/>
</dbReference>
<dbReference type="GO" id="GO:0016874">
    <property type="term" value="F:ligase activity"/>
    <property type="evidence" value="ECO:0007669"/>
    <property type="project" value="UniProtKB-KW"/>
</dbReference>
<evidence type="ECO:0000313" key="2">
    <source>
        <dbReference type="Proteomes" id="UP000002730"/>
    </source>
</evidence>
<organism evidence="1 2">
    <name type="scientific">Clostridium cellulovorans (strain ATCC 35296 / DSM 3052 / OCM 3 / 743B)</name>
    <dbReference type="NCBI Taxonomy" id="573061"/>
    <lineage>
        <taxon>Bacteria</taxon>
        <taxon>Bacillati</taxon>
        <taxon>Bacillota</taxon>
        <taxon>Clostridia</taxon>
        <taxon>Eubacteriales</taxon>
        <taxon>Clostridiaceae</taxon>
        <taxon>Clostridium</taxon>
    </lineage>
</organism>
<keyword evidence="2" id="KW-1185">Reference proteome</keyword>
<gene>
    <name evidence="1" type="ordered locus">Clocel_0775</name>
</gene>
<protein>
    <submittedName>
        <fullName evidence="1">Putative amidoligase enzyme</fullName>
    </submittedName>
</protein>
<dbReference type="eggNOG" id="ENOG502Z7YI">
    <property type="taxonomic scope" value="Bacteria"/>
</dbReference>
<dbReference type="AlphaFoldDB" id="D9SSE8"/>
<dbReference type="KEGG" id="ccb:Clocel_0775"/>
<dbReference type="RefSeq" id="WP_010073136.1">
    <property type="nucleotide sequence ID" value="NC_014393.1"/>
</dbReference>
<dbReference type="HOGENOM" id="CLU_055819_0_0_9"/>
<reference evidence="1 2" key="1">
    <citation type="submission" date="2010-08" db="EMBL/GenBank/DDBJ databases">
        <title>Complete sequence of Clostridium cellulovorans 743B.</title>
        <authorList>
            <consortium name="US DOE Joint Genome Institute"/>
            <person name="Lucas S."/>
            <person name="Copeland A."/>
            <person name="Lapidus A."/>
            <person name="Cheng J.-F."/>
            <person name="Bruce D."/>
            <person name="Goodwin L."/>
            <person name="Pitluck S."/>
            <person name="Chertkov O."/>
            <person name="Detter J.C."/>
            <person name="Han C."/>
            <person name="Tapia R."/>
            <person name="Land M."/>
            <person name="Hauser L."/>
            <person name="Chang Y.-J."/>
            <person name="Jeffries C."/>
            <person name="Kyrpides N."/>
            <person name="Ivanova N."/>
            <person name="Mikhailova N."/>
            <person name="Hemme C.L."/>
            <person name="Woyke T."/>
        </authorList>
    </citation>
    <scope>NUCLEOTIDE SEQUENCE [LARGE SCALE GENOMIC DNA]</scope>
    <source>
        <strain evidence="2">ATCC 35296 / DSM 3052 / OCM 3 / 743B</strain>
    </source>
</reference>
<dbReference type="OrthoDB" id="5380364at2"/>
<accession>D9SSE8</accession>
<proteinExistence type="predicted"/>
<keyword evidence="1" id="KW-0436">Ligase</keyword>
<evidence type="ECO:0000313" key="1">
    <source>
        <dbReference type="EMBL" id="ADL50545.1"/>
    </source>
</evidence>
<dbReference type="Pfam" id="PF12224">
    <property type="entry name" value="Amidoligase_2"/>
    <property type="match status" value="1"/>
</dbReference>
<name>D9SSE8_CLOC7</name>
<dbReference type="STRING" id="573061.Clocel_0775"/>
<dbReference type="InterPro" id="IPR022025">
    <property type="entry name" value="Amidoligase_2"/>
</dbReference>
<dbReference type="Proteomes" id="UP000002730">
    <property type="component" value="Chromosome"/>
</dbReference>
<sequence>MKYLTFGIEIELTGITRQRAAEVIAKELGTREIHVGGGYDAWEVKDSTNRAWKVVNDSSLNPQRKENGRIIDATSNYRFEVVSPICVYEDIEKIQGLVRALRKAGSFANSSCGIHIHIGKEKFTAKTLRNLVNIMASKEDLIYRALKVDSQRENRYCKKVNQSFLESLRVKKPTEMKQLEDFWYEGWMRSRTTHYHGSRYHGLNLHSVFQGNTVEFRLFNGTTHAGKIKAYIQFCMAISHQALTQKSASCRKTETTNEKYTFRTWLLRLGLIGEEFQTARLHLLANLEGDSAFRNGRRAAGE</sequence>